<evidence type="ECO:0000313" key="3">
    <source>
        <dbReference type="Proteomes" id="UP000295096"/>
    </source>
</evidence>
<comment type="caution">
    <text evidence="2">The sequence shown here is derived from an EMBL/GenBank/DDBJ whole genome shotgun (WGS) entry which is preliminary data.</text>
</comment>
<dbReference type="PROSITE" id="PS51257">
    <property type="entry name" value="PROKAR_LIPOPROTEIN"/>
    <property type="match status" value="1"/>
</dbReference>
<dbReference type="EMBL" id="SMSJ01000059">
    <property type="protein sequence ID" value="TDH59617.1"/>
    <property type="molecule type" value="Genomic_DNA"/>
</dbReference>
<dbReference type="AlphaFoldDB" id="A0A4R5QBH7"/>
<protein>
    <submittedName>
        <fullName evidence="2">Uncharacterized protein</fullName>
    </submittedName>
</protein>
<dbReference type="Proteomes" id="UP000295096">
    <property type="component" value="Unassembled WGS sequence"/>
</dbReference>
<evidence type="ECO:0000256" key="1">
    <source>
        <dbReference type="SAM" id="MobiDB-lite"/>
    </source>
</evidence>
<evidence type="ECO:0000313" key="2">
    <source>
        <dbReference type="EMBL" id="TDH59617.1"/>
    </source>
</evidence>
<accession>A0A4R5QBH7</accession>
<gene>
    <name evidence="2" type="ORF">E2C06_26285</name>
</gene>
<sequence>MRPAALLVILAPALVLGGCTVRREVAGPPAYSQASPYAPGAYPQGTYARGGYAAAPSQQVIAPAPGSYCEEAVGEAQDAAARAQATGSPRDARRADRSAGYAARDCR</sequence>
<proteinExistence type="predicted"/>
<feature type="compositionally biased region" description="Low complexity" evidence="1">
    <location>
        <begin position="98"/>
        <end position="107"/>
    </location>
</feature>
<feature type="region of interest" description="Disordered" evidence="1">
    <location>
        <begin position="79"/>
        <end position="107"/>
    </location>
</feature>
<name>A0A4R5QBH7_9PROT</name>
<dbReference type="RefSeq" id="WP_133291555.1">
    <property type="nucleotide sequence ID" value="NZ_SMSJ01000059.1"/>
</dbReference>
<keyword evidence="3" id="KW-1185">Reference proteome</keyword>
<organism evidence="2 3">
    <name type="scientific">Dankookia rubra</name>
    <dbReference type="NCBI Taxonomy" id="1442381"/>
    <lineage>
        <taxon>Bacteria</taxon>
        <taxon>Pseudomonadati</taxon>
        <taxon>Pseudomonadota</taxon>
        <taxon>Alphaproteobacteria</taxon>
        <taxon>Acetobacterales</taxon>
        <taxon>Roseomonadaceae</taxon>
        <taxon>Dankookia</taxon>
    </lineage>
</organism>
<reference evidence="2 3" key="1">
    <citation type="journal article" date="2016" name="J. Microbiol.">
        <title>Dankookia rubra gen. nov., sp. nov., an alphaproteobacterium isolated from sediment of a shallow stream.</title>
        <authorList>
            <person name="Kim W.H."/>
            <person name="Kim D.H."/>
            <person name="Kang K."/>
            <person name="Ahn T.Y."/>
        </authorList>
    </citation>
    <scope>NUCLEOTIDE SEQUENCE [LARGE SCALE GENOMIC DNA]</scope>
    <source>
        <strain evidence="2 3">JCM30602</strain>
    </source>
</reference>